<evidence type="ECO:0000256" key="1">
    <source>
        <dbReference type="SAM" id="MobiDB-lite"/>
    </source>
</evidence>
<dbReference type="EMBL" id="JACASE010000002">
    <property type="protein sequence ID" value="KAF6495854.1"/>
    <property type="molecule type" value="Genomic_DNA"/>
</dbReference>
<gene>
    <name evidence="2" type="ORF">HJG63_010189</name>
</gene>
<feature type="region of interest" description="Disordered" evidence="1">
    <location>
        <begin position="1"/>
        <end position="42"/>
    </location>
</feature>
<organism evidence="2 3">
    <name type="scientific">Rousettus aegyptiacus</name>
    <name type="common">Egyptian fruit bat</name>
    <name type="synonym">Pteropus aegyptiacus</name>
    <dbReference type="NCBI Taxonomy" id="9407"/>
    <lineage>
        <taxon>Eukaryota</taxon>
        <taxon>Metazoa</taxon>
        <taxon>Chordata</taxon>
        <taxon>Craniata</taxon>
        <taxon>Vertebrata</taxon>
        <taxon>Euteleostomi</taxon>
        <taxon>Mammalia</taxon>
        <taxon>Eutheria</taxon>
        <taxon>Laurasiatheria</taxon>
        <taxon>Chiroptera</taxon>
        <taxon>Yinpterochiroptera</taxon>
        <taxon>Pteropodoidea</taxon>
        <taxon>Pteropodidae</taxon>
        <taxon>Rousettinae</taxon>
        <taxon>Rousettus</taxon>
    </lineage>
</organism>
<sequence>MGDRRGPRLLLARPATPNFASPGRGGGLEARDSAGSSQGRTEHALGECVRGCGLWALRSPQPLPPGSLAELGGGIAGRRPSPRGGGHRWTSLVPWTRAPARRIPLPQGSEATVSLHFPPHWPVAEPILCAQVGESPGLAHTRNVIPSRLLRGLSTHLPSLAARL</sequence>
<comment type="caution">
    <text evidence="2">The sequence shown here is derived from an EMBL/GenBank/DDBJ whole genome shotgun (WGS) entry which is preliminary data.</text>
</comment>
<evidence type="ECO:0000313" key="3">
    <source>
        <dbReference type="Proteomes" id="UP000593571"/>
    </source>
</evidence>
<dbReference type="Proteomes" id="UP000593571">
    <property type="component" value="Unassembled WGS sequence"/>
</dbReference>
<evidence type="ECO:0000313" key="2">
    <source>
        <dbReference type="EMBL" id="KAF6495854.1"/>
    </source>
</evidence>
<accession>A0A7J8JG41</accession>
<dbReference type="AlphaFoldDB" id="A0A7J8JG41"/>
<feature type="region of interest" description="Disordered" evidence="1">
    <location>
        <begin position="65"/>
        <end position="89"/>
    </location>
</feature>
<reference evidence="2 3" key="1">
    <citation type="journal article" date="2020" name="Nature">
        <title>Six reference-quality genomes reveal evolution of bat adaptations.</title>
        <authorList>
            <person name="Jebb D."/>
            <person name="Huang Z."/>
            <person name="Pippel M."/>
            <person name="Hughes G.M."/>
            <person name="Lavrichenko K."/>
            <person name="Devanna P."/>
            <person name="Winkler S."/>
            <person name="Jermiin L.S."/>
            <person name="Skirmuntt E.C."/>
            <person name="Katzourakis A."/>
            <person name="Burkitt-Gray L."/>
            <person name="Ray D.A."/>
            <person name="Sullivan K.A.M."/>
            <person name="Roscito J.G."/>
            <person name="Kirilenko B.M."/>
            <person name="Davalos L.M."/>
            <person name="Corthals A.P."/>
            <person name="Power M.L."/>
            <person name="Jones G."/>
            <person name="Ransome R.D."/>
            <person name="Dechmann D.K.N."/>
            <person name="Locatelli A.G."/>
            <person name="Puechmaille S.J."/>
            <person name="Fedrigo O."/>
            <person name="Jarvis E.D."/>
            <person name="Hiller M."/>
            <person name="Vernes S.C."/>
            <person name="Myers E.W."/>
            <person name="Teeling E.C."/>
        </authorList>
    </citation>
    <scope>NUCLEOTIDE SEQUENCE [LARGE SCALE GENOMIC DNA]</scope>
    <source>
        <strain evidence="2">MRouAeg1</strain>
        <tissue evidence="2">Muscle</tissue>
    </source>
</reference>
<name>A0A7J8JG41_ROUAE</name>
<proteinExistence type="predicted"/>
<protein>
    <submittedName>
        <fullName evidence="2">Uncharacterized protein</fullName>
    </submittedName>
</protein>
<keyword evidence="3" id="KW-1185">Reference proteome</keyword>